<protein>
    <submittedName>
        <fullName evidence="1">Uncharacterized protein</fullName>
    </submittedName>
</protein>
<dbReference type="EMBL" id="CM042041">
    <property type="protein sequence ID" value="KAI3712686.1"/>
    <property type="molecule type" value="Genomic_DNA"/>
</dbReference>
<evidence type="ECO:0000313" key="1">
    <source>
        <dbReference type="EMBL" id="KAI3712686.1"/>
    </source>
</evidence>
<dbReference type="Proteomes" id="UP001056120">
    <property type="component" value="Linkage Group LG24"/>
</dbReference>
<accession>A0ACB9ARV4</accession>
<name>A0ACB9ARV4_9ASTR</name>
<sequence>MPQEDEVTSFVSCTSVSANYVSDSERESVGKSSDSVIVVEDECYNADMYEQKSKDPFFKKKFVKRPQQSDIKGNGLAKPFVKPKPVRIKVDKTRKVEKSMVFVKKDIPESSQARRMDNSSVKKFVKKNVISHQRRNKQLQKLLLQSDPSLNSGYDDGLCNEYTNNGMGNSKSVFQKSVTGKSSSLQSWKPKIVLKEESTNEEDEGG</sequence>
<keyword evidence="2" id="KW-1185">Reference proteome</keyword>
<organism evidence="1 2">
    <name type="scientific">Smallanthus sonchifolius</name>
    <dbReference type="NCBI Taxonomy" id="185202"/>
    <lineage>
        <taxon>Eukaryota</taxon>
        <taxon>Viridiplantae</taxon>
        <taxon>Streptophyta</taxon>
        <taxon>Embryophyta</taxon>
        <taxon>Tracheophyta</taxon>
        <taxon>Spermatophyta</taxon>
        <taxon>Magnoliopsida</taxon>
        <taxon>eudicotyledons</taxon>
        <taxon>Gunneridae</taxon>
        <taxon>Pentapetalae</taxon>
        <taxon>asterids</taxon>
        <taxon>campanulids</taxon>
        <taxon>Asterales</taxon>
        <taxon>Asteraceae</taxon>
        <taxon>Asteroideae</taxon>
        <taxon>Heliantheae alliance</taxon>
        <taxon>Millerieae</taxon>
        <taxon>Smallanthus</taxon>
    </lineage>
</organism>
<evidence type="ECO:0000313" key="2">
    <source>
        <dbReference type="Proteomes" id="UP001056120"/>
    </source>
</evidence>
<reference evidence="2" key="1">
    <citation type="journal article" date="2022" name="Mol. Ecol. Resour.">
        <title>The genomes of chicory, endive, great burdock and yacon provide insights into Asteraceae palaeo-polyploidization history and plant inulin production.</title>
        <authorList>
            <person name="Fan W."/>
            <person name="Wang S."/>
            <person name="Wang H."/>
            <person name="Wang A."/>
            <person name="Jiang F."/>
            <person name="Liu H."/>
            <person name="Zhao H."/>
            <person name="Xu D."/>
            <person name="Zhang Y."/>
        </authorList>
    </citation>
    <scope>NUCLEOTIDE SEQUENCE [LARGE SCALE GENOMIC DNA]</scope>
    <source>
        <strain evidence="2">cv. Yunnan</strain>
    </source>
</reference>
<proteinExistence type="predicted"/>
<reference evidence="1 2" key="2">
    <citation type="journal article" date="2022" name="Mol. Ecol. Resour.">
        <title>The genomes of chicory, endive, great burdock and yacon provide insights into Asteraceae paleo-polyploidization history and plant inulin production.</title>
        <authorList>
            <person name="Fan W."/>
            <person name="Wang S."/>
            <person name="Wang H."/>
            <person name="Wang A."/>
            <person name="Jiang F."/>
            <person name="Liu H."/>
            <person name="Zhao H."/>
            <person name="Xu D."/>
            <person name="Zhang Y."/>
        </authorList>
    </citation>
    <scope>NUCLEOTIDE SEQUENCE [LARGE SCALE GENOMIC DNA]</scope>
    <source>
        <strain evidence="2">cv. Yunnan</strain>
        <tissue evidence="1">Leaves</tissue>
    </source>
</reference>
<comment type="caution">
    <text evidence="1">The sequence shown here is derived from an EMBL/GenBank/DDBJ whole genome shotgun (WGS) entry which is preliminary data.</text>
</comment>
<gene>
    <name evidence="1" type="ORF">L1987_71248</name>
</gene>